<reference evidence="3 4" key="1">
    <citation type="submission" date="2025-04" db="UniProtKB">
        <authorList>
            <consortium name="RefSeq"/>
        </authorList>
    </citation>
    <scope>IDENTIFICATION</scope>
    <source>
        <strain evidence="3 4">Airmid</strain>
    </source>
</reference>
<dbReference type="Proteomes" id="UP000515146">
    <property type="component" value="Unplaced"/>
</dbReference>
<dbReference type="AlphaFoldDB" id="A0A6P6XZ54"/>
<keyword evidence="1" id="KW-0472">Membrane</keyword>
<gene>
    <name evidence="3 4" type="primary">LOC113792820</name>
</gene>
<evidence type="ECO:0000313" key="2">
    <source>
        <dbReference type="Proteomes" id="UP000515146"/>
    </source>
</evidence>
<keyword evidence="1" id="KW-1133">Transmembrane helix</keyword>
<name>A0A6P6XZ54_DERPT</name>
<dbReference type="RefSeq" id="XP_027198567.1">
    <property type="nucleotide sequence ID" value="XM_027342766.1"/>
</dbReference>
<feature type="transmembrane region" description="Helical" evidence="1">
    <location>
        <begin position="320"/>
        <end position="344"/>
    </location>
</feature>
<dbReference type="OrthoDB" id="10434700at2759"/>
<accession>A0A6P6XZ54</accession>
<dbReference type="RefSeq" id="XP_027198566.1">
    <property type="nucleotide sequence ID" value="XM_027342765.1"/>
</dbReference>
<evidence type="ECO:0000313" key="4">
    <source>
        <dbReference type="RefSeq" id="XP_027198567.1"/>
    </source>
</evidence>
<organism evidence="2 4">
    <name type="scientific">Dermatophagoides pteronyssinus</name>
    <name type="common">European house dust mite</name>
    <dbReference type="NCBI Taxonomy" id="6956"/>
    <lineage>
        <taxon>Eukaryota</taxon>
        <taxon>Metazoa</taxon>
        <taxon>Ecdysozoa</taxon>
        <taxon>Arthropoda</taxon>
        <taxon>Chelicerata</taxon>
        <taxon>Arachnida</taxon>
        <taxon>Acari</taxon>
        <taxon>Acariformes</taxon>
        <taxon>Sarcoptiformes</taxon>
        <taxon>Astigmata</taxon>
        <taxon>Psoroptidia</taxon>
        <taxon>Analgoidea</taxon>
        <taxon>Pyroglyphidae</taxon>
        <taxon>Dermatophagoidinae</taxon>
        <taxon>Dermatophagoides</taxon>
    </lineage>
</organism>
<keyword evidence="1" id="KW-0812">Transmembrane</keyword>
<evidence type="ECO:0000313" key="3">
    <source>
        <dbReference type="RefSeq" id="XP_027198566.1"/>
    </source>
</evidence>
<keyword evidence="2" id="KW-1185">Reference proteome</keyword>
<proteinExistence type="predicted"/>
<dbReference type="KEGG" id="dpte:113792820"/>
<sequence length="345" mass="40567">MNDHIPIINCRDQEEPPPPLLSSIVDYHRLPQVWQSRALNFNKNIVKKITNAEKCCLIEKPNFKMKFKQDIVDNFCHSTESTRSITPNSSSLMCLSTEHLIKPTSDRHRHHNYHHHYNHYHNQRLYKSAMNFDRRFNYYKTSKNQNPYFIRFDNHGQPTKFSKHQMPHKWFSSRDIRDYHQIPSSSSYSWFPSATYFYPNNMRINRTIFQPTNNHGLHHLYSSQTFYPGAYFPTTTTSTKIYPTQPIRMSYSHHPYNTTATNQQLPIQSKSEFNNNNNRILNNYYYHHHHQQYPYNNGQCKLLSKASISSSSSTNTNGHIIVLVIILSVIAIGVVMGLILAITIN</sequence>
<evidence type="ECO:0000256" key="1">
    <source>
        <dbReference type="SAM" id="Phobius"/>
    </source>
</evidence>
<protein>
    <submittedName>
        <fullName evidence="3 4">Uncharacterized protein LOC113792820 isoform X1</fullName>
    </submittedName>
</protein>